<evidence type="ECO:0008006" key="4">
    <source>
        <dbReference type="Google" id="ProtNLM"/>
    </source>
</evidence>
<keyword evidence="3" id="KW-1185">Reference proteome</keyword>
<sequence>MSLIAPLKKIIILSRFFLATALIFCVTPFTLKHLKHKTTTILFSAVEKKFIPDQNVFVSCYFPVTVGPMRHPLYVYFQRVQLLLNTFMGELFLFTTNEGKEIIGLNSNFSEHPNIHVITKYQTVKELPKIRKNWPKYLRIEKEMLQSETYNVSAEIGAIWNSKLLFLEMILKKTKAKYIHWIDIGIMKNDEMGNLTWPSTRRLAKLFEHNENRVLFSLSGYVDFNYISDLDETYIKNYEFVVASYFGGTLKAMNDFLETYWKLHDKFLQEQFVLREEYIISTFCVYFPEKCIFIKTYESNCYMWHSAVSFISYFNTCNHSNALYTIIKTVNKEFHAFSLHLQKHDLVEWD</sequence>
<evidence type="ECO:0000256" key="1">
    <source>
        <dbReference type="SAM" id="Phobius"/>
    </source>
</evidence>
<evidence type="ECO:0000313" key="3">
    <source>
        <dbReference type="Proteomes" id="UP000179807"/>
    </source>
</evidence>
<evidence type="ECO:0000313" key="2">
    <source>
        <dbReference type="EMBL" id="OHS93908.1"/>
    </source>
</evidence>
<gene>
    <name evidence="2" type="ORF">TRFO_39952</name>
</gene>
<keyword evidence="1" id="KW-1133">Transmembrane helix</keyword>
<accession>A0A1J4J9J2</accession>
<keyword evidence="1" id="KW-0472">Membrane</keyword>
<dbReference type="VEuPathDB" id="TrichDB:TRFO_39952"/>
<comment type="caution">
    <text evidence="2">The sequence shown here is derived from an EMBL/GenBank/DDBJ whole genome shotgun (WGS) entry which is preliminary data.</text>
</comment>
<dbReference type="EMBL" id="MLAK01001368">
    <property type="protein sequence ID" value="OHS93908.1"/>
    <property type="molecule type" value="Genomic_DNA"/>
</dbReference>
<dbReference type="OrthoDB" id="411632at2759"/>
<feature type="transmembrane region" description="Helical" evidence="1">
    <location>
        <begin position="12"/>
        <end position="31"/>
    </location>
</feature>
<organism evidence="2 3">
    <name type="scientific">Tritrichomonas foetus</name>
    <dbReference type="NCBI Taxonomy" id="1144522"/>
    <lineage>
        <taxon>Eukaryota</taxon>
        <taxon>Metamonada</taxon>
        <taxon>Parabasalia</taxon>
        <taxon>Tritrichomonadida</taxon>
        <taxon>Tritrichomonadidae</taxon>
        <taxon>Tritrichomonas</taxon>
    </lineage>
</organism>
<keyword evidence="1" id="KW-0812">Transmembrane</keyword>
<dbReference type="GeneID" id="94847624"/>
<reference evidence="2" key="1">
    <citation type="submission" date="2016-10" db="EMBL/GenBank/DDBJ databases">
        <authorList>
            <person name="Benchimol M."/>
            <person name="Almeida L.G."/>
            <person name="Vasconcelos A.T."/>
            <person name="Perreira-Neves A."/>
            <person name="Rosa I.A."/>
            <person name="Tasca T."/>
            <person name="Bogo M.R."/>
            <person name="de Souza W."/>
        </authorList>
    </citation>
    <scope>NUCLEOTIDE SEQUENCE [LARGE SCALE GENOMIC DNA]</scope>
    <source>
        <strain evidence="2">K</strain>
    </source>
</reference>
<name>A0A1J4J9J2_9EUKA</name>
<proteinExistence type="predicted"/>
<dbReference type="RefSeq" id="XP_068347045.1">
    <property type="nucleotide sequence ID" value="XM_068512920.1"/>
</dbReference>
<dbReference type="AlphaFoldDB" id="A0A1J4J9J2"/>
<dbReference type="Proteomes" id="UP000179807">
    <property type="component" value="Unassembled WGS sequence"/>
</dbReference>
<protein>
    <recommendedName>
        <fullName evidence="4">Nucleotide-diphospho-sugar transferase domain-containing protein</fullName>
    </recommendedName>
</protein>